<dbReference type="Gene3D" id="1.10.287.470">
    <property type="entry name" value="Helix hairpin bin"/>
    <property type="match status" value="1"/>
</dbReference>
<dbReference type="Gene3D" id="2.40.50.100">
    <property type="match status" value="1"/>
</dbReference>
<feature type="region of interest" description="Disordered" evidence="3">
    <location>
        <begin position="1"/>
        <end position="67"/>
    </location>
</feature>
<organism evidence="7 8">
    <name type="scientific">Tautonia plasticadhaerens</name>
    <dbReference type="NCBI Taxonomy" id="2527974"/>
    <lineage>
        <taxon>Bacteria</taxon>
        <taxon>Pseudomonadati</taxon>
        <taxon>Planctomycetota</taxon>
        <taxon>Planctomycetia</taxon>
        <taxon>Isosphaerales</taxon>
        <taxon>Isosphaeraceae</taxon>
        <taxon>Tautonia</taxon>
    </lineage>
</organism>
<evidence type="ECO:0000256" key="3">
    <source>
        <dbReference type="SAM" id="MobiDB-lite"/>
    </source>
</evidence>
<dbReference type="RefSeq" id="WP_231749919.1">
    <property type="nucleotide sequence ID" value="NZ_CP036428.1"/>
</dbReference>
<evidence type="ECO:0000313" key="7">
    <source>
        <dbReference type="EMBL" id="QDV39406.1"/>
    </source>
</evidence>
<feature type="compositionally biased region" description="Low complexity" evidence="3">
    <location>
        <begin position="529"/>
        <end position="539"/>
    </location>
</feature>
<gene>
    <name evidence="7" type="primary">emrA</name>
    <name evidence="7" type="ORF">ElP_73730</name>
</gene>
<keyword evidence="2" id="KW-0175">Coiled coil</keyword>
<evidence type="ECO:0000259" key="5">
    <source>
        <dbReference type="Pfam" id="PF25876"/>
    </source>
</evidence>
<sequence length="549" mass="58814">MTDREDERPCGPATAGSTRRGVGPGEAQDAPAATSAEDRGGSVRMAAPGGGPSAVTSPPPTRSGRPAHPWRRRLVLAAAVVGLAVGGYVFLLPRVETMLNTVSTDDAYVNGHVTLVAPRVAGQVAEVLVDDNYRVRAGDVLVRLDREPYQVQLDIKAAAVAAAEADLAAARAEVRSLVAQARANRFQLQHAIEDVNARVADLRANVASLESRTATLELARHNLERGEELARTGGISKEELDRRRQEVRVDEAAVNQALQAVYACRVGLGLPEEPPEGHDLAEVPADLGQQFSAVRQGLGQLLQSAAQFGYAPTSWDVTPDQAIAEFYKQDPGGDLDKILARLIPDAPPIKQAEARLLRARRELAQAELDLRYCDVVSEIDGLVTRRNVNPGNNVQAGQGLMAVRSLTEIWVDANFKETQLADLRIGQRVRCEVDMYGKRREFEGRITGFTMGTGQSLALLPPQNATGNFVKIVQRLPVRIELTGYDPAEAPLFVGLSVVPYVYYKEPPTGPHAGEFLQPPHALPQAPTAPVVAGPSQSVAPPPGGVGPP</sequence>
<evidence type="ECO:0000313" key="8">
    <source>
        <dbReference type="Proteomes" id="UP000317835"/>
    </source>
</evidence>
<dbReference type="InterPro" id="IPR058625">
    <property type="entry name" value="MdtA-like_BSH"/>
</dbReference>
<protein>
    <submittedName>
        <fullName evidence="7">Multidrug export protein EmrA</fullName>
    </submittedName>
</protein>
<dbReference type="Gene3D" id="2.40.30.170">
    <property type="match status" value="1"/>
</dbReference>
<keyword evidence="8" id="KW-1185">Reference proteome</keyword>
<dbReference type="PANTHER" id="PTHR30386">
    <property type="entry name" value="MEMBRANE FUSION SUBUNIT OF EMRAB-TOLC MULTIDRUG EFFLUX PUMP"/>
    <property type="match status" value="1"/>
</dbReference>
<feature type="compositionally biased region" description="Pro residues" evidence="3">
    <location>
        <begin position="540"/>
        <end position="549"/>
    </location>
</feature>
<feature type="domain" description="Multidrug resistance protein MdtA-like barrel-sandwich hybrid" evidence="6">
    <location>
        <begin position="116"/>
        <end position="402"/>
    </location>
</feature>
<dbReference type="Pfam" id="PF25917">
    <property type="entry name" value="BSH_RND"/>
    <property type="match status" value="1"/>
</dbReference>
<evidence type="ECO:0000256" key="4">
    <source>
        <dbReference type="SAM" id="Phobius"/>
    </source>
</evidence>
<keyword evidence="4" id="KW-0472">Membrane</keyword>
<name>A0A518HF54_9BACT</name>
<dbReference type="GO" id="GO:0055085">
    <property type="term" value="P:transmembrane transport"/>
    <property type="evidence" value="ECO:0007669"/>
    <property type="project" value="InterPro"/>
</dbReference>
<dbReference type="GO" id="GO:0030313">
    <property type="term" value="C:cell envelope"/>
    <property type="evidence" value="ECO:0007669"/>
    <property type="project" value="UniProtKB-SubCell"/>
</dbReference>
<accession>A0A518HF54</accession>
<dbReference type="PANTHER" id="PTHR30386:SF19">
    <property type="entry name" value="MULTIDRUG EXPORT PROTEIN EMRA-RELATED"/>
    <property type="match status" value="1"/>
</dbReference>
<feature type="coiled-coil region" evidence="2">
    <location>
        <begin position="160"/>
        <end position="219"/>
    </location>
</feature>
<dbReference type="Pfam" id="PF25876">
    <property type="entry name" value="HH_MFP_RND"/>
    <property type="match status" value="1"/>
</dbReference>
<evidence type="ECO:0000259" key="6">
    <source>
        <dbReference type="Pfam" id="PF25917"/>
    </source>
</evidence>
<dbReference type="AlphaFoldDB" id="A0A518HF54"/>
<feature type="transmembrane region" description="Helical" evidence="4">
    <location>
        <begin position="74"/>
        <end position="92"/>
    </location>
</feature>
<feature type="region of interest" description="Disordered" evidence="3">
    <location>
        <begin position="513"/>
        <end position="549"/>
    </location>
</feature>
<keyword evidence="4" id="KW-0812">Transmembrane</keyword>
<dbReference type="Proteomes" id="UP000317835">
    <property type="component" value="Plasmid pElP_2"/>
</dbReference>
<feature type="domain" description="Multidrug resistance protein MdtA-like alpha-helical hairpin" evidence="5">
    <location>
        <begin position="207"/>
        <end position="263"/>
    </location>
</feature>
<keyword evidence="4" id="KW-1133">Transmembrane helix</keyword>
<dbReference type="SUPFAM" id="SSF111369">
    <property type="entry name" value="HlyD-like secretion proteins"/>
    <property type="match status" value="3"/>
</dbReference>
<geneLocation type="plasmid" evidence="8">
    <name>pelp_2</name>
</geneLocation>
<dbReference type="KEGG" id="tpla:ElP_73730"/>
<comment type="subcellular location">
    <subcellularLocation>
        <location evidence="1">Cell envelope</location>
    </subcellularLocation>
</comment>
<keyword evidence="7" id="KW-0614">Plasmid</keyword>
<dbReference type="EMBL" id="CP036428">
    <property type="protein sequence ID" value="QDV39406.1"/>
    <property type="molecule type" value="Genomic_DNA"/>
</dbReference>
<dbReference type="InterPro" id="IPR050739">
    <property type="entry name" value="MFP"/>
</dbReference>
<reference evidence="7 8" key="1">
    <citation type="submission" date="2019-02" db="EMBL/GenBank/DDBJ databases">
        <title>Deep-cultivation of Planctomycetes and their phenomic and genomic characterization uncovers novel biology.</title>
        <authorList>
            <person name="Wiegand S."/>
            <person name="Jogler M."/>
            <person name="Boedeker C."/>
            <person name="Pinto D."/>
            <person name="Vollmers J."/>
            <person name="Rivas-Marin E."/>
            <person name="Kohn T."/>
            <person name="Peeters S.H."/>
            <person name="Heuer A."/>
            <person name="Rast P."/>
            <person name="Oberbeckmann S."/>
            <person name="Bunk B."/>
            <person name="Jeske O."/>
            <person name="Meyerdierks A."/>
            <person name="Storesund J.E."/>
            <person name="Kallscheuer N."/>
            <person name="Luecker S."/>
            <person name="Lage O.M."/>
            <person name="Pohl T."/>
            <person name="Merkel B.J."/>
            <person name="Hornburger P."/>
            <person name="Mueller R.-W."/>
            <person name="Bruemmer F."/>
            <person name="Labrenz M."/>
            <person name="Spormann A.M."/>
            <person name="Op den Camp H."/>
            <person name="Overmann J."/>
            <person name="Amann R."/>
            <person name="Jetten M.S.M."/>
            <person name="Mascher T."/>
            <person name="Medema M.H."/>
            <person name="Devos D.P."/>
            <person name="Kaster A.-K."/>
            <person name="Ovreas L."/>
            <person name="Rohde M."/>
            <person name="Galperin M.Y."/>
            <person name="Jogler C."/>
        </authorList>
    </citation>
    <scope>NUCLEOTIDE SEQUENCE [LARGE SCALE GENOMIC DNA]</scope>
    <source>
        <strain evidence="7 8">ElP</strain>
        <plasmid evidence="8">pelp_2</plasmid>
    </source>
</reference>
<evidence type="ECO:0000256" key="1">
    <source>
        <dbReference type="ARBA" id="ARBA00004196"/>
    </source>
</evidence>
<dbReference type="InterPro" id="IPR058624">
    <property type="entry name" value="MdtA-like_HH"/>
</dbReference>
<evidence type="ECO:0000256" key="2">
    <source>
        <dbReference type="SAM" id="Coils"/>
    </source>
</evidence>
<proteinExistence type="predicted"/>